<dbReference type="Pfam" id="PF04707">
    <property type="entry name" value="PRELI"/>
    <property type="match status" value="1"/>
</dbReference>
<sequence>MVLHHTDQTVISYRFADVCQAHTLRYPNPFSPHVISSDIIERGWDSEGKIFKTSRLVLKRGTLPSWAPRGIVEKSETWVLEQSVLDVFGGEMVVCSRNLDHRIVMEVIERLSIRARGEVCDATTSVQVTSSWGFHLVRKRIEHYGVSRFQRQGKTARLGLDMTIQILQPNSSLREKLLDGERLNYPPVTPSSAVAARLQALRARAKANKQRISALLQRGNSDTEPQHGNEGMSKEEEAELKELETEYGLVSESSHESSSVDTPPSMRRWFWWWRWHLGQSPQPDQTSNVNLDSPRTHTNVSSAGRCS</sequence>
<dbReference type="EMBL" id="MU167383">
    <property type="protein sequence ID" value="KAG0141526.1"/>
    <property type="molecule type" value="Genomic_DNA"/>
</dbReference>
<feature type="region of interest" description="Disordered" evidence="1">
    <location>
        <begin position="281"/>
        <end position="307"/>
    </location>
</feature>
<feature type="compositionally biased region" description="Basic and acidic residues" evidence="1">
    <location>
        <begin position="224"/>
        <end position="244"/>
    </location>
</feature>
<dbReference type="PANTHER" id="PTHR11158">
    <property type="entry name" value="MSF1/PX19 RELATED"/>
    <property type="match status" value="1"/>
</dbReference>
<feature type="region of interest" description="Disordered" evidence="1">
    <location>
        <begin position="215"/>
        <end position="263"/>
    </location>
</feature>
<gene>
    <name evidence="3" type="ORF">CROQUDRAFT_68206</name>
</gene>
<dbReference type="GO" id="GO:0005758">
    <property type="term" value="C:mitochondrial intermembrane space"/>
    <property type="evidence" value="ECO:0007669"/>
    <property type="project" value="InterPro"/>
</dbReference>
<dbReference type="AlphaFoldDB" id="A0A9P6ND54"/>
<organism evidence="3 4">
    <name type="scientific">Cronartium quercuum f. sp. fusiforme G11</name>
    <dbReference type="NCBI Taxonomy" id="708437"/>
    <lineage>
        <taxon>Eukaryota</taxon>
        <taxon>Fungi</taxon>
        <taxon>Dikarya</taxon>
        <taxon>Basidiomycota</taxon>
        <taxon>Pucciniomycotina</taxon>
        <taxon>Pucciniomycetes</taxon>
        <taxon>Pucciniales</taxon>
        <taxon>Coleosporiaceae</taxon>
        <taxon>Cronartium</taxon>
    </lineage>
</organism>
<feature type="domain" description="PRELI/MSF1" evidence="2">
    <location>
        <begin position="1"/>
        <end position="172"/>
    </location>
</feature>
<proteinExistence type="predicted"/>
<evidence type="ECO:0000313" key="3">
    <source>
        <dbReference type="EMBL" id="KAG0141526.1"/>
    </source>
</evidence>
<name>A0A9P6ND54_9BASI</name>
<evidence type="ECO:0000256" key="1">
    <source>
        <dbReference type="SAM" id="MobiDB-lite"/>
    </source>
</evidence>
<accession>A0A9P6ND54</accession>
<dbReference type="PROSITE" id="PS50904">
    <property type="entry name" value="PRELI_MSF1"/>
    <property type="match status" value="1"/>
</dbReference>
<dbReference type="InterPro" id="IPR037365">
    <property type="entry name" value="Slowmo/Ups"/>
</dbReference>
<comment type="caution">
    <text evidence="3">The sequence shown here is derived from an EMBL/GenBank/DDBJ whole genome shotgun (WGS) entry which is preliminary data.</text>
</comment>
<dbReference type="InterPro" id="IPR006797">
    <property type="entry name" value="PRELI/MSF1_dom"/>
</dbReference>
<dbReference type="OrthoDB" id="341300at2759"/>
<evidence type="ECO:0000313" key="4">
    <source>
        <dbReference type="Proteomes" id="UP000886653"/>
    </source>
</evidence>
<evidence type="ECO:0000259" key="2">
    <source>
        <dbReference type="PROSITE" id="PS50904"/>
    </source>
</evidence>
<keyword evidence="4" id="KW-1185">Reference proteome</keyword>
<reference evidence="3" key="1">
    <citation type="submission" date="2013-11" db="EMBL/GenBank/DDBJ databases">
        <title>Genome sequence of the fusiform rust pathogen reveals effectors for host alternation and coevolution with pine.</title>
        <authorList>
            <consortium name="DOE Joint Genome Institute"/>
            <person name="Smith K."/>
            <person name="Pendleton A."/>
            <person name="Kubisiak T."/>
            <person name="Anderson C."/>
            <person name="Salamov A."/>
            <person name="Aerts A."/>
            <person name="Riley R."/>
            <person name="Clum A."/>
            <person name="Lindquist E."/>
            <person name="Ence D."/>
            <person name="Campbell M."/>
            <person name="Kronenberg Z."/>
            <person name="Feau N."/>
            <person name="Dhillon B."/>
            <person name="Hamelin R."/>
            <person name="Burleigh J."/>
            <person name="Smith J."/>
            <person name="Yandell M."/>
            <person name="Nelson C."/>
            <person name="Grigoriev I."/>
            <person name="Davis J."/>
        </authorList>
    </citation>
    <scope>NUCLEOTIDE SEQUENCE</scope>
    <source>
        <strain evidence="3">G11</strain>
    </source>
</reference>
<dbReference type="Proteomes" id="UP000886653">
    <property type="component" value="Unassembled WGS sequence"/>
</dbReference>
<protein>
    <recommendedName>
        <fullName evidence="2">PRELI/MSF1 domain-containing protein</fullName>
    </recommendedName>
</protein>